<organism evidence="8 9">
    <name type="scientific">Nitrosomonas stercoris</name>
    <dbReference type="NCBI Taxonomy" id="1444684"/>
    <lineage>
        <taxon>Bacteria</taxon>
        <taxon>Pseudomonadati</taxon>
        <taxon>Pseudomonadota</taxon>
        <taxon>Betaproteobacteria</taxon>
        <taxon>Nitrosomonadales</taxon>
        <taxon>Nitrosomonadaceae</taxon>
        <taxon>Nitrosomonas</taxon>
    </lineage>
</organism>
<evidence type="ECO:0000256" key="3">
    <source>
        <dbReference type="ARBA" id="ARBA00022692"/>
    </source>
</evidence>
<feature type="transmembrane region" description="Helical" evidence="6">
    <location>
        <begin position="7"/>
        <end position="26"/>
    </location>
</feature>
<accession>A0A4Y1YPH7</accession>
<dbReference type="AlphaFoldDB" id="A0A4Y1YPH7"/>
<feature type="transmembrane region" description="Helical" evidence="6">
    <location>
        <begin position="214"/>
        <end position="233"/>
    </location>
</feature>
<evidence type="ECO:0000256" key="4">
    <source>
        <dbReference type="ARBA" id="ARBA00022989"/>
    </source>
</evidence>
<evidence type="ECO:0000259" key="7">
    <source>
        <dbReference type="Pfam" id="PF00892"/>
    </source>
</evidence>
<feature type="transmembrane region" description="Helical" evidence="6">
    <location>
        <begin position="98"/>
        <end position="117"/>
    </location>
</feature>
<name>A0A4Y1YPH7_9PROT</name>
<keyword evidence="5 6" id="KW-0472">Membrane</keyword>
<dbReference type="Proteomes" id="UP000316473">
    <property type="component" value="Chromosome"/>
</dbReference>
<protein>
    <recommendedName>
        <fullName evidence="7">EamA domain-containing protein</fullName>
    </recommendedName>
</protein>
<dbReference type="PANTHER" id="PTHR42920:SF5">
    <property type="entry name" value="EAMA DOMAIN-CONTAINING PROTEIN"/>
    <property type="match status" value="1"/>
</dbReference>
<reference evidence="8 9" key="1">
    <citation type="submission" date="2019-06" db="EMBL/GenBank/DDBJ databases">
        <title>Nitrosomonas stercoris KYUHI-S whole genome shotgun sequence.</title>
        <authorList>
            <person name="Nakagawa T."/>
            <person name="Tsuchiya Y."/>
            <person name="Takahashi R."/>
        </authorList>
    </citation>
    <scope>NUCLEOTIDE SEQUENCE [LARGE SCALE GENOMIC DNA]</scope>
    <source>
        <strain evidence="8 9">KYUHI-S</strain>
    </source>
</reference>
<feature type="transmembrane region" description="Helical" evidence="6">
    <location>
        <begin position="184"/>
        <end position="202"/>
    </location>
</feature>
<dbReference type="Pfam" id="PF00892">
    <property type="entry name" value="EamA"/>
    <property type="match status" value="2"/>
</dbReference>
<sequence length="301" mass="32578">MTKQKGFPKTSLLCGALGWGIAWYPYRLLEQAGIPGELTIALSYTIALLIALILFRNKVTLSAIFHPAAWILLGIHLGAGWTSTAYILGIIHGEVVRVLLLFYLAPLWTILFSRLLLQERLSQQGYLIILLSLTGASLLLWQPGGGLPLPTSYGDWMGLSSGITFALTTVLIRKGQQHSIYLKLLAMLSGAASIGFIATLITQPPFDLASLPSASWLLLLATGGLVLLLGLLVQYGMTHVPANQAIVIMLLELVAAAIAAHFLTDEFLTHRDWIGGCIIVSASLFSANVNRNQPNKHSDID</sequence>
<evidence type="ECO:0000256" key="2">
    <source>
        <dbReference type="ARBA" id="ARBA00022475"/>
    </source>
</evidence>
<feature type="transmembrane region" description="Helical" evidence="6">
    <location>
        <begin position="153"/>
        <end position="172"/>
    </location>
</feature>
<feature type="transmembrane region" description="Helical" evidence="6">
    <location>
        <begin position="270"/>
        <end position="289"/>
    </location>
</feature>
<evidence type="ECO:0000256" key="6">
    <source>
        <dbReference type="SAM" id="Phobius"/>
    </source>
</evidence>
<feature type="domain" description="EamA" evidence="7">
    <location>
        <begin position="153"/>
        <end position="285"/>
    </location>
</feature>
<dbReference type="KEGG" id="nst:Nstercoris_00929"/>
<evidence type="ECO:0000313" key="8">
    <source>
        <dbReference type="EMBL" id="BBL34687.1"/>
    </source>
</evidence>
<dbReference type="SUPFAM" id="SSF103481">
    <property type="entry name" value="Multidrug resistance efflux transporter EmrE"/>
    <property type="match status" value="2"/>
</dbReference>
<evidence type="ECO:0000313" key="9">
    <source>
        <dbReference type="Proteomes" id="UP000316473"/>
    </source>
</evidence>
<keyword evidence="3 6" id="KW-0812">Transmembrane</keyword>
<feature type="domain" description="EamA" evidence="7">
    <location>
        <begin position="12"/>
        <end position="140"/>
    </location>
</feature>
<keyword evidence="9" id="KW-1185">Reference proteome</keyword>
<dbReference type="GO" id="GO:0005886">
    <property type="term" value="C:plasma membrane"/>
    <property type="evidence" value="ECO:0007669"/>
    <property type="project" value="UniProtKB-SubCell"/>
</dbReference>
<feature type="transmembrane region" description="Helical" evidence="6">
    <location>
        <begin position="124"/>
        <end position="141"/>
    </location>
</feature>
<comment type="subcellular location">
    <subcellularLocation>
        <location evidence="1">Cell membrane</location>
        <topology evidence="1">Multi-pass membrane protein</topology>
    </subcellularLocation>
</comment>
<keyword evidence="4 6" id="KW-1133">Transmembrane helix</keyword>
<evidence type="ECO:0000256" key="1">
    <source>
        <dbReference type="ARBA" id="ARBA00004651"/>
    </source>
</evidence>
<dbReference type="InterPro" id="IPR051258">
    <property type="entry name" value="Diverse_Substrate_Transporter"/>
</dbReference>
<gene>
    <name evidence="8" type="ORF">Nstercoris_00929</name>
</gene>
<dbReference type="PANTHER" id="PTHR42920">
    <property type="entry name" value="OS03G0707200 PROTEIN-RELATED"/>
    <property type="match status" value="1"/>
</dbReference>
<proteinExistence type="predicted"/>
<feature type="transmembrane region" description="Helical" evidence="6">
    <location>
        <begin position="67"/>
        <end position="92"/>
    </location>
</feature>
<dbReference type="InterPro" id="IPR000620">
    <property type="entry name" value="EamA_dom"/>
</dbReference>
<evidence type="ECO:0000256" key="5">
    <source>
        <dbReference type="ARBA" id="ARBA00023136"/>
    </source>
</evidence>
<dbReference type="EMBL" id="AP019755">
    <property type="protein sequence ID" value="BBL34687.1"/>
    <property type="molecule type" value="Genomic_DNA"/>
</dbReference>
<dbReference type="InterPro" id="IPR037185">
    <property type="entry name" value="EmrE-like"/>
</dbReference>
<feature type="transmembrane region" description="Helical" evidence="6">
    <location>
        <begin position="245"/>
        <end position="264"/>
    </location>
</feature>
<feature type="transmembrane region" description="Helical" evidence="6">
    <location>
        <begin position="38"/>
        <end position="55"/>
    </location>
</feature>
<keyword evidence="2" id="KW-1003">Cell membrane</keyword>